<feature type="compositionally biased region" description="Polar residues" evidence="1">
    <location>
        <begin position="67"/>
        <end position="81"/>
    </location>
</feature>
<protein>
    <submittedName>
        <fullName evidence="2">Uncharacterized protein</fullName>
    </submittedName>
</protein>
<sequence>MNYSRDAPITLGRRPNLAKFAAEPDRLAAKNNNLRALQMMLRELVATLSAGPNDHKLPFSLEIKTAQKNPPMISQPQSSRLQYFADRQLT</sequence>
<comment type="caution">
    <text evidence="2">The sequence shown here is derived from an EMBL/GenBank/DDBJ whole genome shotgun (WGS) entry which is preliminary data.</text>
</comment>
<evidence type="ECO:0000313" key="2">
    <source>
        <dbReference type="EMBL" id="GAA4939275.1"/>
    </source>
</evidence>
<organism evidence="2 3">
    <name type="scientific">Halioxenophilus aromaticivorans</name>
    <dbReference type="NCBI Taxonomy" id="1306992"/>
    <lineage>
        <taxon>Bacteria</taxon>
        <taxon>Pseudomonadati</taxon>
        <taxon>Pseudomonadota</taxon>
        <taxon>Gammaproteobacteria</taxon>
        <taxon>Alteromonadales</taxon>
        <taxon>Alteromonadaceae</taxon>
        <taxon>Halioxenophilus</taxon>
    </lineage>
</organism>
<dbReference type="AlphaFoldDB" id="A0AAV3U192"/>
<keyword evidence="3" id="KW-1185">Reference proteome</keyword>
<evidence type="ECO:0000313" key="3">
    <source>
        <dbReference type="Proteomes" id="UP001409585"/>
    </source>
</evidence>
<evidence type="ECO:0000256" key="1">
    <source>
        <dbReference type="SAM" id="MobiDB-lite"/>
    </source>
</evidence>
<name>A0AAV3U192_9ALTE</name>
<dbReference type="EMBL" id="BAABLX010000009">
    <property type="protein sequence ID" value="GAA4939275.1"/>
    <property type="molecule type" value="Genomic_DNA"/>
</dbReference>
<gene>
    <name evidence="2" type="ORF">GCM10025791_16840</name>
</gene>
<feature type="region of interest" description="Disordered" evidence="1">
    <location>
        <begin position="67"/>
        <end position="90"/>
    </location>
</feature>
<accession>A0AAV3U192</accession>
<proteinExistence type="predicted"/>
<dbReference type="Proteomes" id="UP001409585">
    <property type="component" value="Unassembled WGS sequence"/>
</dbReference>
<reference evidence="3" key="1">
    <citation type="journal article" date="2019" name="Int. J. Syst. Evol. Microbiol.">
        <title>The Global Catalogue of Microorganisms (GCM) 10K type strain sequencing project: providing services to taxonomists for standard genome sequencing and annotation.</title>
        <authorList>
            <consortium name="The Broad Institute Genomics Platform"/>
            <consortium name="The Broad Institute Genome Sequencing Center for Infectious Disease"/>
            <person name="Wu L."/>
            <person name="Ma J."/>
        </authorList>
    </citation>
    <scope>NUCLEOTIDE SEQUENCE [LARGE SCALE GENOMIC DNA]</scope>
    <source>
        <strain evidence="3">JCM 19134</strain>
    </source>
</reference>